<dbReference type="AlphaFoldDB" id="A0A9J5ZVN2"/>
<reference evidence="1 2" key="1">
    <citation type="submission" date="2020-09" db="EMBL/GenBank/DDBJ databases">
        <title>De no assembly of potato wild relative species, Solanum commersonii.</title>
        <authorList>
            <person name="Cho K."/>
        </authorList>
    </citation>
    <scope>NUCLEOTIDE SEQUENCE [LARGE SCALE GENOMIC DNA]</scope>
    <source>
        <strain evidence="1">LZ3.2</strain>
        <tissue evidence="1">Leaf</tissue>
    </source>
</reference>
<gene>
    <name evidence="1" type="ORF">H5410_016145</name>
</gene>
<proteinExistence type="predicted"/>
<sequence length="111" mass="12744">MIILQNLNFLAHLITEGMKSSMEVCVNQTKKCSFDLRPPLSTYREKYAVVMTPIMIPSQYLTTKNQEPLYLPTNYLLMNQPTSFIFYGAHKESQPPHGCLTGNKAREPFRS</sequence>
<keyword evidence="2" id="KW-1185">Reference proteome</keyword>
<name>A0A9J5ZVN2_SOLCO</name>
<evidence type="ECO:0000313" key="1">
    <source>
        <dbReference type="EMBL" id="KAG5616321.1"/>
    </source>
</evidence>
<comment type="caution">
    <text evidence="1">The sequence shown here is derived from an EMBL/GenBank/DDBJ whole genome shotgun (WGS) entry which is preliminary data.</text>
</comment>
<evidence type="ECO:0000313" key="2">
    <source>
        <dbReference type="Proteomes" id="UP000824120"/>
    </source>
</evidence>
<organism evidence="1 2">
    <name type="scientific">Solanum commersonii</name>
    <name type="common">Commerson's wild potato</name>
    <name type="synonym">Commerson's nightshade</name>
    <dbReference type="NCBI Taxonomy" id="4109"/>
    <lineage>
        <taxon>Eukaryota</taxon>
        <taxon>Viridiplantae</taxon>
        <taxon>Streptophyta</taxon>
        <taxon>Embryophyta</taxon>
        <taxon>Tracheophyta</taxon>
        <taxon>Spermatophyta</taxon>
        <taxon>Magnoliopsida</taxon>
        <taxon>eudicotyledons</taxon>
        <taxon>Gunneridae</taxon>
        <taxon>Pentapetalae</taxon>
        <taxon>asterids</taxon>
        <taxon>lamiids</taxon>
        <taxon>Solanales</taxon>
        <taxon>Solanaceae</taxon>
        <taxon>Solanoideae</taxon>
        <taxon>Solaneae</taxon>
        <taxon>Solanum</taxon>
    </lineage>
</organism>
<dbReference type="Proteomes" id="UP000824120">
    <property type="component" value="Chromosome 3"/>
</dbReference>
<accession>A0A9J5ZVN2</accession>
<dbReference type="EMBL" id="JACXVP010000003">
    <property type="protein sequence ID" value="KAG5616321.1"/>
    <property type="molecule type" value="Genomic_DNA"/>
</dbReference>
<protein>
    <submittedName>
        <fullName evidence="1">Uncharacterized protein</fullName>
    </submittedName>
</protein>